<name>A0ACC2JZE2_9PEZI</name>
<accession>A0ACC2JZE2</accession>
<dbReference type="Proteomes" id="UP001153332">
    <property type="component" value="Unassembled WGS sequence"/>
</dbReference>
<dbReference type="EMBL" id="JAPUUL010000069">
    <property type="protein sequence ID" value="KAJ8132903.1"/>
    <property type="molecule type" value="Genomic_DNA"/>
</dbReference>
<evidence type="ECO:0000313" key="1">
    <source>
        <dbReference type="EMBL" id="KAJ8132903.1"/>
    </source>
</evidence>
<gene>
    <name evidence="1" type="ORF">O1611_g714</name>
</gene>
<organism evidence="1 2">
    <name type="scientific">Lasiodiplodia mahajangana</name>
    <dbReference type="NCBI Taxonomy" id="1108764"/>
    <lineage>
        <taxon>Eukaryota</taxon>
        <taxon>Fungi</taxon>
        <taxon>Dikarya</taxon>
        <taxon>Ascomycota</taxon>
        <taxon>Pezizomycotina</taxon>
        <taxon>Dothideomycetes</taxon>
        <taxon>Dothideomycetes incertae sedis</taxon>
        <taxon>Botryosphaeriales</taxon>
        <taxon>Botryosphaeriaceae</taxon>
        <taxon>Lasiodiplodia</taxon>
    </lineage>
</organism>
<comment type="caution">
    <text evidence="1">The sequence shown here is derived from an EMBL/GenBank/DDBJ whole genome shotgun (WGS) entry which is preliminary data.</text>
</comment>
<protein>
    <submittedName>
        <fullName evidence="1">Uncharacterized protein</fullName>
    </submittedName>
</protein>
<proteinExistence type="predicted"/>
<sequence length="216" mass="24394">MKFLCLHGYQQSAAIMQSETSFLHDIFKQTVGDEDISFFYPSAPFPSVPTSSNEPTFAWWPNDPAARDIETFRYLSNILDKEGPFDGIVGFSQGGSVGSLIAAFLERPASARPANFTTAHGSLRLVVSYSGYHEDDERLQKYYKQKIKTPILHFISSTDPVMAEERCFRLVRKCEDPEDRVVVYTGSGFHRVPATRMTAQALSRFLTEVLDIEDDF</sequence>
<reference evidence="1" key="1">
    <citation type="submission" date="2022-12" db="EMBL/GenBank/DDBJ databases">
        <title>Genome Sequence of Lasiodiplodia mahajangana.</title>
        <authorList>
            <person name="Buettner E."/>
        </authorList>
    </citation>
    <scope>NUCLEOTIDE SEQUENCE</scope>
    <source>
        <strain evidence="1">VT137</strain>
    </source>
</reference>
<keyword evidence="2" id="KW-1185">Reference proteome</keyword>
<evidence type="ECO:0000313" key="2">
    <source>
        <dbReference type="Proteomes" id="UP001153332"/>
    </source>
</evidence>